<keyword evidence="2" id="KW-1185">Reference proteome</keyword>
<name>A0A6G8Q621_9ACTN</name>
<proteinExistence type="predicted"/>
<dbReference type="EMBL" id="CP045119">
    <property type="protein sequence ID" value="QIN81906.1"/>
    <property type="molecule type" value="Genomic_DNA"/>
</dbReference>
<dbReference type="AlphaFoldDB" id="A0A6G8Q621"/>
<gene>
    <name evidence="1" type="ORF">GBA63_04060</name>
</gene>
<dbReference type="KEGG" id="rub:GBA63_04060"/>
<protein>
    <submittedName>
        <fullName evidence="1">Uncharacterized protein</fullName>
    </submittedName>
</protein>
<accession>A0A6G8Q621</accession>
<dbReference type="Proteomes" id="UP000501452">
    <property type="component" value="Chromosome"/>
</dbReference>
<dbReference type="RefSeq" id="WP_166173712.1">
    <property type="nucleotide sequence ID" value="NZ_CP045119.1"/>
</dbReference>
<evidence type="ECO:0000313" key="1">
    <source>
        <dbReference type="EMBL" id="QIN81906.1"/>
    </source>
</evidence>
<reference evidence="1 2" key="1">
    <citation type="submission" date="2019-10" db="EMBL/GenBank/DDBJ databases">
        <title>Rubrobacter sp nov SCSIO 52090 isolated from a deep-sea sediment in the South China Sea.</title>
        <authorList>
            <person name="Chen R.W."/>
        </authorList>
    </citation>
    <scope>NUCLEOTIDE SEQUENCE [LARGE SCALE GENOMIC DNA]</scope>
    <source>
        <strain evidence="1 2">SCSIO 52909</strain>
    </source>
</reference>
<organism evidence="1 2">
    <name type="scientific">Rubrobacter tropicus</name>
    <dbReference type="NCBI Taxonomy" id="2653851"/>
    <lineage>
        <taxon>Bacteria</taxon>
        <taxon>Bacillati</taxon>
        <taxon>Actinomycetota</taxon>
        <taxon>Rubrobacteria</taxon>
        <taxon>Rubrobacterales</taxon>
        <taxon>Rubrobacteraceae</taxon>
        <taxon>Rubrobacter</taxon>
    </lineage>
</organism>
<sequence>MIGRRDGPNLRLSQSLGAFAGPGGDISPLHVFFGVTNAGKEEVEIVSVYVSAKGEPGPVYEGPFGGDHALPFILTPGESSRFHTRAKALAKDLKEAGYEGRPRIFLVVEDARGNRREKSFKFRVDDYLRLKDE</sequence>
<evidence type="ECO:0000313" key="2">
    <source>
        <dbReference type="Proteomes" id="UP000501452"/>
    </source>
</evidence>